<evidence type="ECO:0000313" key="10">
    <source>
        <dbReference type="Proteomes" id="UP000756132"/>
    </source>
</evidence>
<accession>A0A9Q8P8C6</accession>
<dbReference type="OrthoDB" id="509395at2759"/>
<dbReference type="InterPro" id="IPR005128">
    <property type="entry name" value="Acetolactate_a_deCO2ase"/>
</dbReference>
<dbReference type="PANTHER" id="PTHR35524">
    <property type="entry name" value="ALPHA-ACETOLACTATE DECARBOXYLASE"/>
    <property type="match status" value="1"/>
</dbReference>
<evidence type="ECO:0000256" key="4">
    <source>
        <dbReference type="ARBA" id="ARBA00013204"/>
    </source>
</evidence>
<keyword evidence="8" id="KW-0456">Lyase</keyword>
<dbReference type="EMBL" id="CP090166">
    <property type="protein sequence ID" value="UJO17054.1"/>
    <property type="molecule type" value="Genomic_DNA"/>
</dbReference>
<sequence length="204" mass="22774">MAVKSIPNDIFQYSLHSAWTSGLRDGGPPVAFLTNHGNHGIGYFEDEESEMIQIDSVAYSISPSGAITPADKEEQLPHVLVTIFQPTKRTKCPPSSTSKDIKAMFESNKNTPMPFRMRGSWKYINTQQATYWDVKGTVFGFAIPGWQKSVSGEGLVCGFLSEDKKQGGRVIDFETGSEVVLEWAKCGRFHLGFPQDEEFEELRL</sequence>
<comment type="catalytic activity">
    <reaction evidence="1">
        <text>(2S)-2-acetolactate + H(+) = (R)-acetoin + CO2</text>
        <dbReference type="Rhea" id="RHEA:21580"/>
        <dbReference type="ChEBI" id="CHEBI:15378"/>
        <dbReference type="ChEBI" id="CHEBI:15686"/>
        <dbReference type="ChEBI" id="CHEBI:16526"/>
        <dbReference type="ChEBI" id="CHEBI:58476"/>
        <dbReference type="EC" id="4.1.1.5"/>
    </reaction>
</comment>
<dbReference type="AlphaFoldDB" id="A0A9Q8P8C6"/>
<gene>
    <name evidence="9" type="ORF">CLAFUR5_04318</name>
</gene>
<dbReference type="Pfam" id="PF03306">
    <property type="entry name" value="AAL_decarboxy"/>
    <property type="match status" value="1"/>
</dbReference>
<evidence type="ECO:0000256" key="2">
    <source>
        <dbReference type="ARBA" id="ARBA00005170"/>
    </source>
</evidence>
<keyword evidence="6" id="KW-0210">Decarboxylase</keyword>
<organism evidence="9 10">
    <name type="scientific">Passalora fulva</name>
    <name type="common">Tomato leaf mold</name>
    <name type="synonym">Cladosporium fulvum</name>
    <dbReference type="NCBI Taxonomy" id="5499"/>
    <lineage>
        <taxon>Eukaryota</taxon>
        <taxon>Fungi</taxon>
        <taxon>Dikarya</taxon>
        <taxon>Ascomycota</taxon>
        <taxon>Pezizomycotina</taxon>
        <taxon>Dothideomycetes</taxon>
        <taxon>Dothideomycetidae</taxon>
        <taxon>Mycosphaerellales</taxon>
        <taxon>Mycosphaerellaceae</taxon>
        <taxon>Fulvia</taxon>
    </lineage>
</organism>
<proteinExistence type="inferred from homology"/>
<keyword evidence="10" id="KW-1185">Reference proteome</keyword>
<evidence type="ECO:0000256" key="6">
    <source>
        <dbReference type="ARBA" id="ARBA00022793"/>
    </source>
</evidence>
<dbReference type="PANTHER" id="PTHR35524:SF1">
    <property type="entry name" value="ALPHA-ACETOLACTATE DECARBOXYLASE"/>
    <property type="match status" value="1"/>
</dbReference>
<keyword evidence="7" id="KW-0005">Acetoin biosynthesis</keyword>
<comment type="similarity">
    <text evidence="3">Belongs to the alpha-acetolactate decarboxylase family.</text>
</comment>
<evidence type="ECO:0000256" key="5">
    <source>
        <dbReference type="ARBA" id="ARBA00020164"/>
    </source>
</evidence>
<dbReference type="Proteomes" id="UP000756132">
    <property type="component" value="Chromosome 4"/>
</dbReference>
<dbReference type="EC" id="4.1.1.5" evidence="4"/>
<dbReference type="RefSeq" id="XP_047761420.1">
    <property type="nucleotide sequence ID" value="XM_047903466.1"/>
</dbReference>
<evidence type="ECO:0000256" key="7">
    <source>
        <dbReference type="ARBA" id="ARBA00023061"/>
    </source>
</evidence>
<evidence type="ECO:0000313" key="9">
    <source>
        <dbReference type="EMBL" id="UJO17054.1"/>
    </source>
</evidence>
<reference evidence="9" key="1">
    <citation type="submission" date="2021-12" db="EMBL/GenBank/DDBJ databases">
        <authorList>
            <person name="Zaccaron A."/>
            <person name="Stergiopoulos I."/>
        </authorList>
    </citation>
    <scope>NUCLEOTIDE SEQUENCE</scope>
    <source>
        <strain evidence="9">Race5_Kim</strain>
    </source>
</reference>
<evidence type="ECO:0000256" key="1">
    <source>
        <dbReference type="ARBA" id="ARBA00001784"/>
    </source>
</evidence>
<dbReference type="Gene3D" id="3.30.1330.80">
    <property type="entry name" value="Hypothetical protein, similar to alpha- acetolactate decarboxylase, domain 2"/>
    <property type="match status" value="2"/>
</dbReference>
<dbReference type="GO" id="GO:0047605">
    <property type="term" value="F:acetolactate decarboxylase activity"/>
    <property type="evidence" value="ECO:0007669"/>
    <property type="project" value="UniProtKB-EC"/>
</dbReference>
<dbReference type="SUPFAM" id="SSF117856">
    <property type="entry name" value="AF0104/ALDC/Ptd012-like"/>
    <property type="match status" value="1"/>
</dbReference>
<dbReference type="GeneID" id="71984196"/>
<evidence type="ECO:0000256" key="8">
    <source>
        <dbReference type="ARBA" id="ARBA00023239"/>
    </source>
</evidence>
<dbReference type="GO" id="GO:0045151">
    <property type="term" value="P:acetoin biosynthetic process"/>
    <property type="evidence" value="ECO:0007669"/>
    <property type="project" value="UniProtKB-KW"/>
</dbReference>
<name>A0A9Q8P8C6_PASFU</name>
<evidence type="ECO:0000256" key="3">
    <source>
        <dbReference type="ARBA" id="ARBA00007106"/>
    </source>
</evidence>
<dbReference type="KEGG" id="ffu:CLAFUR5_04318"/>
<comment type="pathway">
    <text evidence="2">Polyol metabolism; (R,R)-butane-2,3-diol biosynthesis; (R,R)-butane-2,3-diol from pyruvate: step 2/3.</text>
</comment>
<reference evidence="9" key="2">
    <citation type="journal article" date="2022" name="Microb. Genom.">
        <title>A chromosome-scale genome assembly of the tomato pathogen Cladosporium fulvum reveals a compartmentalized genome architecture and the presence of a dispensable chromosome.</title>
        <authorList>
            <person name="Zaccaron A.Z."/>
            <person name="Chen L.H."/>
            <person name="Samaras A."/>
            <person name="Stergiopoulos I."/>
        </authorList>
    </citation>
    <scope>NUCLEOTIDE SEQUENCE</scope>
    <source>
        <strain evidence="9">Race5_Kim</strain>
    </source>
</reference>
<protein>
    <recommendedName>
        <fullName evidence="5">Alpha-acetolactate decarboxylase</fullName>
        <ecNumber evidence="4">4.1.1.5</ecNumber>
    </recommendedName>
</protein>